<organism evidence="3 4">
    <name type="scientific">Astathelohania contejeani</name>
    <dbReference type="NCBI Taxonomy" id="164912"/>
    <lineage>
        <taxon>Eukaryota</taxon>
        <taxon>Fungi</taxon>
        <taxon>Fungi incertae sedis</taxon>
        <taxon>Microsporidia</taxon>
        <taxon>Astathelohaniidae</taxon>
        <taxon>Astathelohania</taxon>
    </lineage>
</organism>
<dbReference type="EMBL" id="SBIQ01000136">
    <property type="protein sequence ID" value="KAF7683054.1"/>
    <property type="molecule type" value="Genomic_DNA"/>
</dbReference>
<dbReference type="NCBIfam" id="TIGR00449">
    <property type="entry name" value="tgt_general"/>
    <property type="match status" value="2"/>
</dbReference>
<evidence type="ECO:0000256" key="1">
    <source>
        <dbReference type="ARBA" id="ARBA00022833"/>
    </source>
</evidence>
<dbReference type="Gene3D" id="3.20.20.105">
    <property type="entry name" value="Queuine tRNA-ribosyltransferase-like"/>
    <property type="match status" value="1"/>
</dbReference>
<dbReference type="PANTHER" id="PTHR43530:SF1">
    <property type="entry name" value="QUEUINE TRNA-RIBOSYLTRANSFERASE CATALYTIC SUBUNIT 1"/>
    <property type="match status" value="1"/>
</dbReference>
<evidence type="ECO:0000313" key="4">
    <source>
        <dbReference type="Proteomes" id="UP001516464"/>
    </source>
</evidence>
<dbReference type="SUPFAM" id="SSF51713">
    <property type="entry name" value="tRNA-guanine transglycosylase"/>
    <property type="match status" value="1"/>
</dbReference>
<dbReference type="Proteomes" id="UP001516464">
    <property type="component" value="Unassembled WGS sequence"/>
</dbReference>
<protein>
    <submittedName>
        <fullName evidence="3">Queuine tRNA-ribosyltransferase catalytic subunit 1</fullName>
    </submittedName>
</protein>
<evidence type="ECO:0000313" key="3">
    <source>
        <dbReference type="EMBL" id="KAF7683054.1"/>
    </source>
</evidence>
<dbReference type="InterPro" id="IPR036511">
    <property type="entry name" value="TGT-like_sf"/>
</dbReference>
<feature type="domain" description="tRNA-guanine(15) transglycosylase-like" evidence="2">
    <location>
        <begin position="10"/>
        <end position="360"/>
    </location>
</feature>
<sequence>MEIIKKCSKTKARISKLKLKHKTITLPTFMPVATYGAMKGILPHFLNNEIILGNTYHLRNLNRDLPEFMGFNGAMLTDSGGFQITSIATDVTEEGVIFDGKLFTPEDSIAIQNTLGCDIIMQLDDVCNPMENEERASGCMERSIRWLDRCMKAHKNKDQFLFPIVQGGLCTNLREKSINEIIRRSKEKIENKNFYWDENGTNRIKGVAIGGLSGGEDKKDFLSIVNFCTDRLPSNFPRYVMGVGYPEDVLMIIALGSDMSDCVYPTRTARFGRALTDRGNLNLLKSEYSADTSKLVKECLCYTCRNHTRAYIHSLKGTTNFCMLLTVHNLFYMKDLVDRARSAINEDRFDKFLIEYYRGRFKVIPDWVKLGLNYLGIEI</sequence>
<keyword evidence="4" id="KW-1185">Reference proteome</keyword>
<dbReference type="InterPro" id="IPR002616">
    <property type="entry name" value="tRNA_ribo_trans-like"/>
</dbReference>
<keyword evidence="1" id="KW-0862">Zinc</keyword>
<proteinExistence type="predicted"/>
<reference evidence="3 4" key="1">
    <citation type="submission" date="2019-01" db="EMBL/GenBank/DDBJ databases">
        <title>Genomes sequencing and comparative genomics of infectious freshwater microsporidia, Cucumispora dikerogammari and Thelohania contejeani.</title>
        <authorList>
            <person name="Cormier A."/>
            <person name="Giraud I."/>
            <person name="Wattier R."/>
            <person name="Teixeira M."/>
            <person name="Grandjean F."/>
            <person name="Rigaud T."/>
            <person name="Cordaux R."/>
        </authorList>
    </citation>
    <scope>NUCLEOTIDE SEQUENCE [LARGE SCALE GENOMIC DNA]</scope>
    <source>
        <strain evidence="3">T1</strain>
        <tissue evidence="3">Spores</tissue>
    </source>
</reference>
<evidence type="ECO:0000259" key="2">
    <source>
        <dbReference type="Pfam" id="PF01702"/>
    </source>
</evidence>
<name>A0ABQ7HXZ5_9MICR</name>
<gene>
    <name evidence="3" type="primary">Qtrt1</name>
    <name evidence="3" type="ORF">TCON_1742</name>
</gene>
<dbReference type="PANTHER" id="PTHR43530">
    <property type="entry name" value="QUEUINE TRNA-RIBOSYLTRANSFERASE CATALYTIC SUBUNIT 1"/>
    <property type="match status" value="1"/>
</dbReference>
<accession>A0ABQ7HXZ5</accession>
<comment type="caution">
    <text evidence="3">The sequence shown here is derived from an EMBL/GenBank/DDBJ whole genome shotgun (WGS) entry which is preliminary data.</text>
</comment>
<dbReference type="Pfam" id="PF01702">
    <property type="entry name" value="TGT"/>
    <property type="match status" value="1"/>
</dbReference>